<dbReference type="InterPro" id="IPR036390">
    <property type="entry name" value="WH_DNA-bd_sf"/>
</dbReference>
<gene>
    <name evidence="6" type="ORF">CYFUS_005818</name>
</gene>
<feature type="domain" description="HTH lysR-type" evidence="5">
    <location>
        <begin position="3"/>
        <end position="60"/>
    </location>
</feature>
<dbReference type="InterPro" id="IPR050950">
    <property type="entry name" value="HTH-type_LysR_regulators"/>
</dbReference>
<evidence type="ECO:0000256" key="4">
    <source>
        <dbReference type="ARBA" id="ARBA00023163"/>
    </source>
</evidence>
<dbReference type="PROSITE" id="PS50931">
    <property type="entry name" value="HTH_LYSR"/>
    <property type="match status" value="1"/>
</dbReference>
<evidence type="ECO:0000256" key="1">
    <source>
        <dbReference type="ARBA" id="ARBA00009437"/>
    </source>
</evidence>
<evidence type="ECO:0000313" key="6">
    <source>
        <dbReference type="EMBL" id="ATB40369.1"/>
    </source>
</evidence>
<dbReference type="InterPro" id="IPR000847">
    <property type="entry name" value="LysR_HTH_N"/>
</dbReference>
<dbReference type="Gene3D" id="1.10.10.10">
    <property type="entry name" value="Winged helix-like DNA-binding domain superfamily/Winged helix DNA-binding domain"/>
    <property type="match status" value="1"/>
</dbReference>
<dbReference type="KEGG" id="cfus:CYFUS_005818"/>
<dbReference type="Pfam" id="PF03466">
    <property type="entry name" value="LysR_substrate"/>
    <property type="match status" value="1"/>
</dbReference>
<dbReference type="AlphaFoldDB" id="A0A250J8X1"/>
<sequence>MGLDLMDLRLFLLVVETGSITHGAERAHLALASASARIRGLEDELGVALLERERRGVRPTPAGRALAQHARAVLRQVENLRGELGGYAGGVRGQVRLLSNTAALTEFLPEALSAFLTAHPEVDVELEERLSHEIVQAVAEGRAEVGLVADTVELGALETFAFQEDRLVVVMARGHPLAARRTVTFAEVLDEPFVGLGEGSALQEHLAWHAARLGRRPRYRVRLRSFDALCRMVERGVGVGVIPEAAARRCQRSMAIRRVALSDVWATRRLILCVRDHEALSVQARLLVDALRADGPSRRGRG</sequence>
<comment type="similarity">
    <text evidence="1">Belongs to the LysR transcriptional regulatory family.</text>
</comment>
<dbReference type="GO" id="GO:0005829">
    <property type="term" value="C:cytosol"/>
    <property type="evidence" value="ECO:0007669"/>
    <property type="project" value="TreeGrafter"/>
</dbReference>
<evidence type="ECO:0000313" key="7">
    <source>
        <dbReference type="Proteomes" id="UP000217257"/>
    </source>
</evidence>
<protein>
    <submittedName>
        <fullName evidence="6">Hydrogen peroxide-inducible protein activator</fullName>
    </submittedName>
</protein>
<dbReference type="SUPFAM" id="SSF46785">
    <property type="entry name" value="Winged helix' DNA-binding domain"/>
    <property type="match status" value="1"/>
</dbReference>
<dbReference type="GO" id="GO:0003677">
    <property type="term" value="F:DNA binding"/>
    <property type="evidence" value="ECO:0007669"/>
    <property type="project" value="UniProtKB-KW"/>
</dbReference>
<proteinExistence type="inferred from homology"/>
<evidence type="ECO:0000256" key="2">
    <source>
        <dbReference type="ARBA" id="ARBA00023015"/>
    </source>
</evidence>
<evidence type="ECO:0000256" key="3">
    <source>
        <dbReference type="ARBA" id="ARBA00023125"/>
    </source>
</evidence>
<keyword evidence="3" id="KW-0238">DNA-binding</keyword>
<dbReference type="Pfam" id="PF00126">
    <property type="entry name" value="HTH_1"/>
    <property type="match status" value="1"/>
</dbReference>
<dbReference type="PANTHER" id="PTHR30419:SF2">
    <property type="entry name" value="LYSR FAMILY TRANSCRIPTIONAL REGULATOR"/>
    <property type="match status" value="1"/>
</dbReference>
<dbReference type="Proteomes" id="UP000217257">
    <property type="component" value="Chromosome"/>
</dbReference>
<keyword evidence="2" id="KW-0805">Transcription regulation</keyword>
<dbReference type="EMBL" id="CP022098">
    <property type="protein sequence ID" value="ATB40369.1"/>
    <property type="molecule type" value="Genomic_DNA"/>
</dbReference>
<evidence type="ECO:0000259" key="5">
    <source>
        <dbReference type="PROSITE" id="PS50931"/>
    </source>
</evidence>
<keyword evidence="4" id="KW-0804">Transcription</keyword>
<dbReference type="RefSeq" id="WP_095988250.1">
    <property type="nucleotide sequence ID" value="NZ_CP022098.1"/>
</dbReference>
<name>A0A250J8X1_9BACT</name>
<dbReference type="FunFam" id="1.10.10.10:FF:000001">
    <property type="entry name" value="LysR family transcriptional regulator"/>
    <property type="match status" value="1"/>
</dbReference>
<reference evidence="6 7" key="1">
    <citation type="submission" date="2017-06" db="EMBL/GenBank/DDBJ databases">
        <title>Sequencing and comparative analysis of myxobacterial genomes.</title>
        <authorList>
            <person name="Rupp O."/>
            <person name="Goesmann A."/>
            <person name="Sogaard-Andersen L."/>
        </authorList>
    </citation>
    <scope>NUCLEOTIDE SEQUENCE [LARGE SCALE GENOMIC DNA]</scope>
    <source>
        <strain evidence="6 7">DSM 52655</strain>
    </source>
</reference>
<dbReference type="InterPro" id="IPR036388">
    <property type="entry name" value="WH-like_DNA-bd_sf"/>
</dbReference>
<dbReference type="PANTHER" id="PTHR30419">
    <property type="entry name" value="HTH-TYPE TRANSCRIPTIONAL REGULATOR YBHD"/>
    <property type="match status" value="1"/>
</dbReference>
<accession>A0A250J8X1</accession>
<dbReference type="CDD" id="cd08421">
    <property type="entry name" value="PBP2_LTTR_like_1"/>
    <property type="match status" value="1"/>
</dbReference>
<dbReference type="Gene3D" id="3.40.190.290">
    <property type="match status" value="1"/>
</dbReference>
<dbReference type="InterPro" id="IPR005119">
    <property type="entry name" value="LysR_subst-bd"/>
</dbReference>
<dbReference type="GO" id="GO:0003700">
    <property type="term" value="F:DNA-binding transcription factor activity"/>
    <property type="evidence" value="ECO:0007669"/>
    <property type="project" value="InterPro"/>
</dbReference>
<dbReference type="SUPFAM" id="SSF53850">
    <property type="entry name" value="Periplasmic binding protein-like II"/>
    <property type="match status" value="1"/>
</dbReference>
<organism evidence="6 7">
    <name type="scientific">Cystobacter fuscus</name>
    <dbReference type="NCBI Taxonomy" id="43"/>
    <lineage>
        <taxon>Bacteria</taxon>
        <taxon>Pseudomonadati</taxon>
        <taxon>Myxococcota</taxon>
        <taxon>Myxococcia</taxon>
        <taxon>Myxococcales</taxon>
        <taxon>Cystobacterineae</taxon>
        <taxon>Archangiaceae</taxon>
        <taxon>Cystobacter</taxon>
    </lineage>
</organism>